<evidence type="ECO:0000256" key="1">
    <source>
        <dbReference type="SAM" id="Coils"/>
    </source>
</evidence>
<evidence type="ECO:0000313" key="2">
    <source>
        <dbReference type="EMBL" id="SEI10269.1"/>
    </source>
</evidence>
<organism evidence="2 3">
    <name type="scientific">Paracoccus alkenifer</name>
    <dbReference type="NCBI Taxonomy" id="65735"/>
    <lineage>
        <taxon>Bacteria</taxon>
        <taxon>Pseudomonadati</taxon>
        <taxon>Pseudomonadota</taxon>
        <taxon>Alphaproteobacteria</taxon>
        <taxon>Rhodobacterales</taxon>
        <taxon>Paracoccaceae</taxon>
        <taxon>Paracoccus</taxon>
    </lineage>
</organism>
<keyword evidence="3" id="KW-1185">Reference proteome</keyword>
<name>A0A1H6NEF1_9RHOB</name>
<dbReference type="STRING" id="65735.SAMN04488075_2886"/>
<dbReference type="EMBL" id="FNXG01000006">
    <property type="protein sequence ID" value="SEI10269.1"/>
    <property type="molecule type" value="Genomic_DNA"/>
</dbReference>
<protein>
    <submittedName>
        <fullName evidence="2">Uncharacterized protein</fullName>
    </submittedName>
</protein>
<reference evidence="3" key="1">
    <citation type="submission" date="2016-10" db="EMBL/GenBank/DDBJ databases">
        <authorList>
            <person name="Varghese N."/>
            <person name="Submissions S."/>
        </authorList>
    </citation>
    <scope>NUCLEOTIDE SEQUENCE [LARGE SCALE GENOMIC DNA]</scope>
    <source>
        <strain evidence="3">DSM 11593</strain>
    </source>
</reference>
<keyword evidence="1" id="KW-0175">Coiled coil</keyword>
<proteinExistence type="predicted"/>
<sequence>MTDFDLAQLIRNGWTQIMAIVAIIWWSRWLDLRSKDHSAHLDRHEARLRDIEANAHAHAVQFARIDETLSGIKLTLDRIYAEVSETRTGR</sequence>
<dbReference type="AlphaFoldDB" id="A0A1H6NEF1"/>
<accession>A0A1H6NEF1</accession>
<feature type="coiled-coil region" evidence="1">
    <location>
        <begin position="34"/>
        <end position="61"/>
    </location>
</feature>
<evidence type="ECO:0000313" key="3">
    <source>
        <dbReference type="Proteomes" id="UP000199125"/>
    </source>
</evidence>
<dbReference type="RefSeq" id="WP_090848797.1">
    <property type="nucleotide sequence ID" value="NZ_FNXG01000006.1"/>
</dbReference>
<gene>
    <name evidence="2" type="ORF">SAMN04488075_2886</name>
</gene>
<dbReference type="Proteomes" id="UP000199125">
    <property type="component" value="Unassembled WGS sequence"/>
</dbReference>